<dbReference type="EMBL" id="CM044703">
    <property type="protein sequence ID" value="KAI5673505.1"/>
    <property type="molecule type" value="Genomic_DNA"/>
</dbReference>
<name>A0ACC0BLE4_CATRO</name>
<organism evidence="1 2">
    <name type="scientific">Catharanthus roseus</name>
    <name type="common">Madagascar periwinkle</name>
    <name type="synonym">Vinca rosea</name>
    <dbReference type="NCBI Taxonomy" id="4058"/>
    <lineage>
        <taxon>Eukaryota</taxon>
        <taxon>Viridiplantae</taxon>
        <taxon>Streptophyta</taxon>
        <taxon>Embryophyta</taxon>
        <taxon>Tracheophyta</taxon>
        <taxon>Spermatophyta</taxon>
        <taxon>Magnoliopsida</taxon>
        <taxon>eudicotyledons</taxon>
        <taxon>Gunneridae</taxon>
        <taxon>Pentapetalae</taxon>
        <taxon>asterids</taxon>
        <taxon>lamiids</taxon>
        <taxon>Gentianales</taxon>
        <taxon>Apocynaceae</taxon>
        <taxon>Rauvolfioideae</taxon>
        <taxon>Vinceae</taxon>
        <taxon>Catharanthinae</taxon>
        <taxon>Catharanthus</taxon>
    </lineage>
</organism>
<sequence>MCEAFLRFFSLFCFSAAYSSFLVVLFSVNSSVAAAFVVAKIRGSIFANFIRFSLSVLQKNESYFSPKQNCTAICTPDKYPKSWTGEILAEKLGDAHSCLTLHLKYNVL</sequence>
<dbReference type="Proteomes" id="UP001060085">
    <property type="component" value="Linkage Group LG03"/>
</dbReference>
<accession>A0ACC0BLE4</accession>
<gene>
    <name evidence="1" type="ORF">M9H77_13869</name>
</gene>
<keyword evidence="2" id="KW-1185">Reference proteome</keyword>
<proteinExistence type="predicted"/>
<evidence type="ECO:0000313" key="1">
    <source>
        <dbReference type="EMBL" id="KAI5673505.1"/>
    </source>
</evidence>
<reference evidence="2" key="1">
    <citation type="journal article" date="2023" name="Nat. Plants">
        <title>Single-cell RNA sequencing provides a high-resolution roadmap for understanding the multicellular compartmentation of specialized metabolism.</title>
        <authorList>
            <person name="Sun S."/>
            <person name="Shen X."/>
            <person name="Li Y."/>
            <person name="Li Y."/>
            <person name="Wang S."/>
            <person name="Li R."/>
            <person name="Zhang H."/>
            <person name="Shen G."/>
            <person name="Guo B."/>
            <person name="Wei J."/>
            <person name="Xu J."/>
            <person name="St-Pierre B."/>
            <person name="Chen S."/>
            <person name="Sun C."/>
        </authorList>
    </citation>
    <scope>NUCLEOTIDE SEQUENCE [LARGE SCALE GENOMIC DNA]</scope>
</reference>
<comment type="caution">
    <text evidence="1">The sequence shown here is derived from an EMBL/GenBank/DDBJ whole genome shotgun (WGS) entry which is preliminary data.</text>
</comment>
<evidence type="ECO:0000313" key="2">
    <source>
        <dbReference type="Proteomes" id="UP001060085"/>
    </source>
</evidence>
<protein>
    <submittedName>
        <fullName evidence="1">Uncharacterized protein</fullName>
    </submittedName>
</protein>